<reference evidence="1 2" key="1">
    <citation type="submission" date="2016-11" db="EMBL/GenBank/DDBJ databases">
        <authorList>
            <person name="Jaros S."/>
            <person name="Januszkiewicz K."/>
            <person name="Wedrychowicz H."/>
        </authorList>
    </citation>
    <scope>NUCLEOTIDE SEQUENCE [LARGE SCALE GENOMIC DNA]</scope>
    <source>
        <strain evidence="1 2">DSM 27406</strain>
    </source>
</reference>
<evidence type="ECO:0000313" key="1">
    <source>
        <dbReference type="EMBL" id="SHM22352.1"/>
    </source>
</evidence>
<organism evidence="1 2">
    <name type="scientific">Chitinophaga jiangningensis</name>
    <dbReference type="NCBI Taxonomy" id="1419482"/>
    <lineage>
        <taxon>Bacteria</taxon>
        <taxon>Pseudomonadati</taxon>
        <taxon>Bacteroidota</taxon>
        <taxon>Chitinophagia</taxon>
        <taxon>Chitinophagales</taxon>
        <taxon>Chitinophagaceae</taxon>
        <taxon>Chitinophaga</taxon>
    </lineage>
</organism>
<dbReference type="RefSeq" id="WP_073083945.1">
    <property type="nucleotide sequence ID" value="NZ_FRBL01000007.1"/>
</dbReference>
<evidence type="ECO:0000313" key="2">
    <source>
        <dbReference type="Proteomes" id="UP000184420"/>
    </source>
</evidence>
<keyword evidence="2" id="KW-1185">Reference proteome</keyword>
<dbReference type="Proteomes" id="UP000184420">
    <property type="component" value="Unassembled WGS sequence"/>
</dbReference>
<accession>A0A1M7H157</accession>
<proteinExistence type="predicted"/>
<protein>
    <recommendedName>
        <fullName evidence="3">DUF2461 domain-containing protein</fullName>
    </recommendedName>
</protein>
<dbReference type="OrthoDB" id="2575320at2"/>
<sequence length="204" mass="22948">MENFELTAAEAAIAGSPDIILLKNRVMEKVVGLLGEVHRGLEAADSHVRFPFREEWLKPSAKISRGEQYRQLPWVMLDFPRYFSGKEAFAFRTMFWWGHYFICTLHLGGSVKAAFRDALVGSHEALAGNGFQVYLGDDPWEHDFEGGNYKPIGSISLADWSVVTDRYDFLKIAKPFTLSQWGEVKNEVVAAYATLLVLLNSKAG</sequence>
<dbReference type="AlphaFoldDB" id="A0A1M7H157"/>
<name>A0A1M7H157_9BACT</name>
<evidence type="ECO:0008006" key="3">
    <source>
        <dbReference type="Google" id="ProtNLM"/>
    </source>
</evidence>
<dbReference type="EMBL" id="FRBL01000007">
    <property type="protein sequence ID" value="SHM22352.1"/>
    <property type="molecule type" value="Genomic_DNA"/>
</dbReference>
<dbReference type="STRING" id="1419482.SAMN05444266_10742"/>
<gene>
    <name evidence="1" type="ORF">SAMN05444266_10742</name>
</gene>